<dbReference type="CDD" id="cd00614">
    <property type="entry name" value="CGS_like"/>
    <property type="match status" value="1"/>
</dbReference>
<dbReference type="Pfam" id="PF01053">
    <property type="entry name" value="Cys_Met_Meta_PP"/>
    <property type="match status" value="1"/>
</dbReference>
<keyword evidence="4 5" id="KW-0663">Pyridoxal phosphate</keyword>
<comment type="similarity">
    <text evidence="2 5">Belongs to the trans-sulfuration enzymes family.</text>
</comment>
<dbReference type="InterPro" id="IPR006235">
    <property type="entry name" value="OAc-hSer/O-AcSer_sulfhydrylase"/>
</dbReference>
<dbReference type="InterPro" id="IPR054542">
    <property type="entry name" value="Cys_met_metab_PP"/>
</dbReference>
<keyword evidence="3" id="KW-0808">Transferase</keyword>
<evidence type="ECO:0000256" key="4">
    <source>
        <dbReference type="ARBA" id="ARBA00022898"/>
    </source>
</evidence>
<accession>A0ABQ1QB69</accession>
<evidence type="ECO:0000256" key="3">
    <source>
        <dbReference type="ARBA" id="ARBA00022679"/>
    </source>
</evidence>
<dbReference type="InterPro" id="IPR015424">
    <property type="entry name" value="PyrdxlP-dep_Trfase"/>
</dbReference>
<sequence>MTYNPHLFEKETLSLHGGQQPDPTTGSRAVPIYQTTSYVFNDTDHAQNLFSLAEPGNIYTRLGNPTVDVFEQRVALLEDGVSAVATSSGMSAITLAILNIASAGDEIVASTNLYGGTYNLFAVTLPKYGINVTFVDSTDPEQFRDAITTKTKAIFAEVIGNPSLHVLDIESVADIAHEHHIPLIVDSTFATPILCKPLSFGADIVVHSATKWIGGHGTSIGGVVVDGGRFDWNHEKFPGFTEPDASYHGLRYGVDVGAAGFAIKLRVQLLRDIGACLSPHNAFHLLQGLETLHLRIERHVQNAKEIATYLENHPGVEWVSYPGLPSHPSYQLAEKYLGQGAGSMIVFGIKGGREEGRKVIDTITLWSHVANVGDAKSLIIHPASTTHQQLNDEDLLKTGVTEDLIRLSVGLESTNDLIQDLEQAIQEATGLASIAPSVPSSSVILQSSLYRDETTVRPKTIAIIGNGASKKELSKLSRLGFKLKQEAIHEADIVYVTEKLDTPIQIGPNTKLIAYQSNTLSENQLQSIKDQDASLLQTDHLYQDTIHTRTLSVKEEYDKVLFRTT</sequence>
<dbReference type="Gene3D" id="3.40.640.10">
    <property type="entry name" value="Type I PLP-dependent aspartate aminotransferase-like (Major domain)"/>
    <property type="match status" value="1"/>
</dbReference>
<dbReference type="PROSITE" id="PS00868">
    <property type="entry name" value="CYS_MET_METAB_PP"/>
    <property type="match status" value="1"/>
</dbReference>
<comment type="cofactor">
    <cofactor evidence="1 5">
        <name>pyridoxal 5'-phosphate</name>
        <dbReference type="ChEBI" id="CHEBI:597326"/>
    </cofactor>
</comment>
<keyword evidence="7" id="KW-1185">Reference proteome</keyword>
<gene>
    <name evidence="6" type="ORF">GCM10011389_31840</name>
</gene>
<dbReference type="PANTHER" id="PTHR43797:SF2">
    <property type="entry name" value="HOMOCYSTEINE_CYSTEINE SYNTHASE"/>
    <property type="match status" value="1"/>
</dbReference>
<dbReference type="InterPro" id="IPR015421">
    <property type="entry name" value="PyrdxlP-dep_Trfase_major"/>
</dbReference>
<dbReference type="InterPro" id="IPR015422">
    <property type="entry name" value="PyrdxlP-dep_Trfase_small"/>
</dbReference>
<proteinExistence type="inferred from homology"/>
<dbReference type="EMBL" id="BMIN01000016">
    <property type="protein sequence ID" value="GGD21791.1"/>
    <property type="molecule type" value="Genomic_DNA"/>
</dbReference>
<dbReference type="InterPro" id="IPR000277">
    <property type="entry name" value="Cys/Met-Metab_PyrdxlP-dep_enz"/>
</dbReference>
<comment type="caution">
    <text evidence="6">The sequence shown here is derived from an EMBL/GenBank/DDBJ whole genome shotgun (WGS) entry which is preliminary data.</text>
</comment>
<evidence type="ECO:0000256" key="2">
    <source>
        <dbReference type="ARBA" id="ARBA00009077"/>
    </source>
</evidence>
<evidence type="ECO:0000313" key="6">
    <source>
        <dbReference type="EMBL" id="GGD21791.1"/>
    </source>
</evidence>
<dbReference type="PANTHER" id="PTHR43797">
    <property type="entry name" value="HOMOCYSTEINE/CYSTEINE SYNTHASE"/>
    <property type="match status" value="1"/>
</dbReference>
<reference evidence="7" key="1">
    <citation type="journal article" date="2019" name="Int. J. Syst. Evol. Microbiol.">
        <title>The Global Catalogue of Microorganisms (GCM) 10K type strain sequencing project: providing services to taxonomists for standard genome sequencing and annotation.</title>
        <authorList>
            <consortium name="The Broad Institute Genomics Platform"/>
            <consortium name="The Broad Institute Genome Sequencing Center for Infectious Disease"/>
            <person name="Wu L."/>
            <person name="Ma J."/>
        </authorList>
    </citation>
    <scope>NUCLEOTIDE SEQUENCE [LARGE SCALE GENOMIC DNA]</scope>
    <source>
        <strain evidence="7">CGMCC 1.15353</strain>
    </source>
</reference>
<name>A0ABQ1QB69_9BACI</name>
<evidence type="ECO:0000256" key="1">
    <source>
        <dbReference type="ARBA" id="ARBA00001933"/>
    </source>
</evidence>
<dbReference type="NCBIfam" id="TIGR01326">
    <property type="entry name" value="OAH_OAS_sulfhy"/>
    <property type="match status" value="1"/>
</dbReference>
<evidence type="ECO:0000313" key="7">
    <source>
        <dbReference type="Proteomes" id="UP000642571"/>
    </source>
</evidence>
<evidence type="ECO:0000256" key="5">
    <source>
        <dbReference type="RuleBase" id="RU362118"/>
    </source>
</evidence>
<dbReference type="Proteomes" id="UP000642571">
    <property type="component" value="Unassembled WGS sequence"/>
</dbReference>
<dbReference type="Gene3D" id="3.90.1150.10">
    <property type="entry name" value="Aspartate Aminotransferase, domain 1"/>
    <property type="match status" value="1"/>
</dbReference>
<dbReference type="RefSeq" id="WP_188655375.1">
    <property type="nucleotide sequence ID" value="NZ_BMIN01000016.1"/>
</dbReference>
<organism evidence="6 7">
    <name type="scientific">Pontibacillus salipaludis</name>
    <dbReference type="NCBI Taxonomy" id="1697394"/>
    <lineage>
        <taxon>Bacteria</taxon>
        <taxon>Bacillati</taxon>
        <taxon>Bacillota</taxon>
        <taxon>Bacilli</taxon>
        <taxon>Bacillales</taxon>
        <taxon>Bacillaceae</taxon>
        <taxon>Pontibacillus</taxon>
    </lineage>
</organism>
<protein>
    <submittedName>
        <fullName evidence="6">O-acetylhomoserine aminocarboxypropyltransferase</fullName>
    </submittedName>
</protein>
<dbReference type="SUPFAM" id="SSF53383">
    <property type="entry name" value="PLP-dependent transferases"/>
    <property type="match status" value="1"/>
</dbReference>